<evidence type="ECO:0000313" key="9">
    <source>
        <dbReference type="Proteomes" id="UP001163823"/>
    </source>
</evidence>
<dbReference type="GO" id="GO:0016020">
    <property type="term" value="C:membrane"/>
    <property type="evidence" value="ECO:0007669"/>
    <property type="project" value="UniProtKB-SubCell"/>
</dbReference>
<comment type="similarity">
    <text evidence="2 6">Belongs to the drug/metabolite transporter (DMT) superfamily. Plant drug/metabolite exporter (P-DME) (TC 2.A.7.4) family.</text>
</comment>
<dbReference type="PANTHER" id="PTHR31218">
    <property type="entry name" value="WAT1-RELATED PROTEIN"/>
    <property type="match status" value="1"/>
</dbReference>
<feature type="transmembrane region" description="Helical" evidence="6">
    <location>
        <begin position="140"/>
        <end position="160"/>
    </location>
</feature>
<feature type="transmembrane region" description="Helical" evidence="6">
    <location>
        <begin position="12"/>
        <end position="34"/>
    </location>
</feature>
<feature type="transmembrane region" description="Helical" evidence="6">
    <location>
        <begin position="221"/>
        <end position="242"/>
    </location>
</feature>
<gene>
    <name evidence="8" type="ORF">O6P43_025331</name>
</gene>
<feature type="transmembrane region" description="Helical" evidence="6">
    <location>
        <begin position="105"/>
        <end position="128"/>
    </location>
</feature>
<feature type="transmembrane region" description="Helical" evidence="6">
    <location>
        <begin position="40"/>
        <end position="60"/>
    </location>
</feature>
<evidence type="ECO:0000259" key="7">
    <source>
        <dbReference type="Pfam" id="PF00892"/>
    </source>
</evidence>
<protein>
    <recommendedName>
        <fullName evidence="6">WAT1-related protein</fullName>
    </recommendedName>
</protein>
<dbReference type="KEGG" id="qsa:O6P43_025331"/>
<comment type="subcellular location">
    <subcellularLocation>
        <location evidence="1 6">Membrane</location>
        <topology evidence="1 6">Multi-pass membrane protein</topology>
    </subcellularLocation>
</comment>
<dbReference type="Pfam" id="PF00892">
    <property type="entry name" value="EamA"/>
    <property type="match status" value="1"/>
</dbReference>
<comment type="caution">
    <text evidence="8">The sequence shown here is derived from an EMBL/GenBank/DDBJ whole genome shotgun (WGS) entry which is preliminary data.</text>
</comment>
<evidence type="ECO:0000256" key="5">
    <source>
        <dbReference type="ARBA" id="ARBA00023136"/>
    </source>
</evidence>
<feature type="transmembrane region" description="Helical" evidence="6">
    <location>
        <begin position="189"/>
        <end position="209"/>
    </location>
</feature>
<proteinExistence type="inferred from homology"/>
<feature type="transmembrane region" description="Helical" evidence="6">
    <location>
        <begin position="72"/>
        <end position="93"/>
    </location>
</feature>
<organism evidence="8 9">
    <name type="scientific">Quillaja saponaria</name>
    <name type="common">Soap bark tree</name>
    <dbReference type="NCBI Taxonomy" id="32244"/>
    <lineage>
        <taxon>Eukaryota</taxon>
        <taxon>Viridiplantae</taxon>
        <taxon>Streptophyta</taxon>
        <taxon>Embryophyta</taxon>
        <taxon>Tracheophyta</taxon>
        <taxon>Spermatophyta</taxon>
        <taxon>Magnoliopsida</taxon>
        <taxon>eudicotyledons</taxon>
        <taxon>Gunneridae</taxon>
        <taxon>Pentapetalae</taxon>
        <taxon>rosids</taxon>
        <taxon>fabids</taxon>
        <taxon>Fabales</taxon>
        <taxon>Quillajaceae</taxon>
        <taxon>Quillaja</taxon>
    </lineage>
</organism>
<dbReference type="AlphaFoldDB" id="A0AAD7L941"/>
<dbReference type="Proteomes" id="UP001163823">
    <property type="component" value="Chromosome 10"/>
</dbReference>
<feature type="transmembrane region" description="Helical" evidence="6">
    <location>
        <begin position="254"/>
        <end position="274"/>
    </location>
</feature>
<evidence type="ECO:0000256" key="3">
    <source>
        <dbReference type="ARBA" id="ARBA00022692"/>
    </source>
</evidence>
<keyword evidence="4 6" id="KW-1133">Transmembrane helix</keyword>
<dbReference type="GO" id="GO:0022857">
    <property type="term" value="F:transmembrane transporter activity"/>
    <property type="evidence" value="ECO:0007669"/>
    <property type="project" value="InterPro"/>
</dbReference>
<feature type="domain" description="EamA" evidence="7">
    <location>
        <begin position="16"/>
        <end position="157"/>
    </location>
</feature>
<sequence length="363" mass="40306">MEVRAKFGEVVPFVSLVIIEGCTIGLTIMAKTIITNGLSPVVFVVYTSALVTIILLPYSFISSCKNRIIKKLLTFIFLKLMLSLANELCRITLTQNLTFMGLRYSSPILVCAMGHLIPAFNFLLSVVLRKTKFDWRSTSVQVKVIGTLISIMGAILVEFFKGPLIRNSSDHQLQHSKQLFIYSTTSEHWVLGGILLAAASLSVALWNTVQMGAVQKYPEAMKVLSYYSLLGTIQCAIVSFMVERDPSAWKLQHNMEILVIVLTALFGGVIRSHVHMWCLHLKGPSYVPLFKPFGIAFASTFGVTFFANSLHYGSVIGAAITGMGYYTVMWGKFRGDEENIKQGYETSDSSDKKVPLLQGEMEV</sequence>
<evidence type="ECO:0000256" key="2">
    <source>
        <dbReference type="ARBA" id="ARBA00007635"/>
    </source>
</evidence>
<evidence type="ECO:0000313" key="8">
    <source>
        <dbReference type="EMBL" id="KAJ7953662.1"/>
    </source>
</evidence>
<keyword evidence="3 6" id="KW-0812">Transmembrane</keyword>
<evidence type="ECO:0000256" key="6">
    <source>
        <dbReference type="RuleBase" id="RU363077"/>
    </source>
</evidence>
<accession>A0AAD7L941</accession>
<keyword evidence="9" id="KW-1185">Reference proteome</keyword>
<feature type="transmembrane region" description="Helical" evidence="6">
    <location>
        <begin position="286"/>
        <end position="306"/>
    </location>
</feature>
<evidence type="ECO:0000256" key="4">
    <source>
        <dbReference type="ARBA" id="ARBA00022989"/>
    </source>
</evidence>
<dbReference type="InterPro" id="IPR000620">
    <property type="entry name" value="EamA_dom"/>
</dbReference>
<dbReference type="InterPro" id="IPR030184">
    <property type="entry name" value="WAT1-related"/>
</dbReference>
<keyword evidence="5 6" id="KW-0472">Membrane</keyword>
<reference evidence="8" key="1">
    <citation type="journal article" date="2023" name="Science">
        <title>Elucidation of the pathway for biosynthesis of saponin adjuvants from the soapbark tree.</title>
        <authorList>
            <person name="Reed J."/>
            <person name="Orme A."/>
            <person name="El-Demerdash A."/>
            <person name="Owen C."/>
            <person name="Martin L.B.B."/>
            <person name="Misra R.C."/>
            <person name="Kikuchi S."/>
            <person name="Rejzek M."/>
            <person name="Martin A.C."/>
            <person name="Harkess A."/>
            <person name="Leebens-Mack J."/>
            <person name="Louveau T."/>
            <person name="Stephenson M.J."/>
            <person name="Osbourn A."/>
        </authorList>
    </citation>
    <scope>NUCLEOTIDE SEQUENCE</scope>
    <source>
        <strain evidence="8">S10</strain>
    </source>
</reference>
<dbReference type="EMBL" id="JARAOO010000010">
    <property type="protein sequence ID" value="KAJ7953662.1"/>
    <property type="molecule type" value="Genomic_DNA"/>
</dbReference>
<evidence type="ECO:0000256" key="1">
    <source>
        <dbReference type="ARBA" id="ARBA00004141"/>
    </source>
</evidence>
<name>A0AAD7L941_QUISA</name>
<feature type="transmembrane region" description="Helical" evidence="6">
    <location>
        <begin position="312"/>
        <end position="331"/>
    </location>
</feature>